<dbReference type="GO" id="GO:0005829">
    <property type="term" value="C:cytosol"/>
    <property type="evidence" value="ECO:0007669"/>
    <property type="project" value="TreeGrafter"/>
</dbReference>
<dbReference type="PANTHER" id="PTHR23026">
    <property type="entry name" value="NADPH NITROREDUCTASE"/>
    <property type="match status" value="1"/>
</dbReference>
<dbReference type="CDD" id="cd02149">
    <property type="entry name" value="NfsB-like"/>
    <property type="match status" value="1"/>
</dbReference>
<evidence type="ECO:0000313" key="9">
    <source>
        <dbReference type="EMBL" id="AVR96844.1"/>
    </source>
</evidence>
<keyword evidence="10" id="KW-1185">Reference proteome</keyword>
<evidence type="ECO:0000256" key="6">
    <source>
        <dbReference type="ARBA" id="ARBA00023002"/>
    </source>
</evidence>
<dbReference type="InterPro" id="IPR033878">
    <property type="entry name" value="NfsB-like"/>
</dbReference>
<dbReference type="Gene3D" id="3.40.109.10">
    <property type="entry name" value="NADH Oxidase"/>
    <property type="match status" value="1"/>
</dbReference>
<dbReference type="Pfam" id="PF00881">
    <property type="entry name" value="Nitroreductase"/>
    <property type="match status" value="1"/>
</dbReference>
<evidence type="ECO:0000256" key="7">
    <source>
        <dbReference type="ARBA" id="ARBA00023027"/>
    </source>
</evidence>
<accession>A0A2R4CB21</accession>
<evidence type="ECO:0000256" key="5">
    <source>
        <dbReference type="ARBA" id="ARBA00022857"/>
    </source>
</evidence>
<keyword evidence="4" id="KW-0288">FMN</keyword>
<dbReference type="GO" id="GO:0046857">
    <property type="term" value="F:oxidoreductase activity, acting on other nitrogenous compounds as donors, with NAD or NADP as acceptor"/>
    <property type="evidence" value="ECO:0007669"/>
    <property type="project" value="TreeGrafter"/>
</dbReference>
<dbReference type="InterPro" id="IPR050627">
    <property type="entry name" value="Nitroreductase/BluB"/>
</dbReference>
<dbReference type="NCBIfam" id="NF008275">
    <property type="entry name" value="PRK11053.1"/>
    <property type="match status" value="1"/>
</dbReference>
<dbReference type="EMBL" id="CP028324">
    <property type="protein sequence ID" value="AVR96844.1"/>
    <property type="molecule type" value="Genomic_DNA"/>
</dbReference>
<evidence type="ECO:0000256" key="4">
    <source>
        <dbReference type="ARBA" id="ARBA00022643"/>
    </source>
</evidence>
<dbReference type="PANTHER" id="PTHR23026:SF125">
    <property type="entry name" value="OXYGEN-INSENSITIVE NAD(P)H NITROREDUCTASE"/>
    <property type="match status" value="1"/>
</dbReference>
<dbReference type="RefSeq" id="WP_107142193.1">
    <property type="nucleotide sequence ID" value="NZ_CP028324.1"/>
</dbReference>
<comment type="similarity">
    <text evidence="2">Belongs to the nitroreductase family.</text>
</comment>
<dbReference type="SUPFAM" id="SSF55469">
    <property type="entry name" value="FMN-dependent nitroreductase-like"/>
    <property type="match status" value="1"/>
</dbReference>
<protein>
    <submittedName>
        <fullName evidence="9">Oxygen-insensitive NAD(P)H nitroreductase</fullName>
    </submittedName>
</protein>
<sequence length="217" mass="23918">MNIVEKAAQRHTVKAFDTSRKVPDEIIAQLRMLLRLAPSSVNSQPWHFVIASTEDGKAKIAKSAEGGYQYNVSKIRDASHVVVLATRANADEAYLESVLAQEERDGRFVNEAARTAGAGARKLFTDIHRYKLKDVAQWYEKQTYLALGTLLLGAATLDVGATPMEGFDAEILDKELGLREKGYTASVIVSLGYSSAEDFNAKLPKSRLPVEQVFTEI</sequence>
<keyword evidence="3" id="KW-0285">Flavoprotein</keyword>
<evidence type="ECO:0000256" key="2">
    <source>
        <dbReference type="ARBA" id="ARBA00007118"/>
    </source>
</evidence>
<evidence type="ECO:0000259" key="8">
    <source>
        <dbReference type="Pfam" id="PF00881"/>
    </source>
</evidence>
<gene>
    <name evidence="9" type="ORF">C9I28_15080</name>
</gene>
<keyword evidence="5" id="KW-0521">NADP</keyword>
<dbReference type="InterPro" id="IPR000415">
    <property type="entry name" value="Nitroreductase-like"/>
</dbReference>
<proteinExistence type="inferred from homology"/>
<dbReference type="KEGG" id="masz:C9I28_15080"/>
<reference evidence="9 10" key="1">
    <citation type="submission" date="2018-03" db="EMBL/GenBank/DDBJ databases">
        <title>Massilia armeniaca sp. nov., isolated from desert soil.</title>
        <authorList>
            <person name="Huang H."/>
            <person name="Ren M."/>
        </authorList>
    </citation>
    <scope>NUCLEOTIDE SEQUENCE [LARGE SCALE GENOMIC DNA]</scope>
    <source>
        <strain evidence="9 10">ZMN-3</strain>
    </source>
</reference>
<comment type="cofactor">
    <cofactor evidence="1">
        <name>FMN</name>
        <dbReference type="ChEBI" id="CHEBI:58210"/>
    </cofactor>
</comment>
<feature type="domain" description="Nitroreductase" evidence="8">
    <location>
        <begin position="8"/>
        <end position="193"/>
    </location>
</feature>
<dbReference type="Proteomes" id="UP000240505">
    <property type="component" value="Chromosome"/>
</dbReference>
<dbReference type="OrthoDB" id="9809288at2"/>
<organism evidence="9 10">
    <name type="scientific">Pseudoduganella armeniaca</name>
    <dbReference type="NCBI Taxonomy" id="2072590"/>
    <lineage>
        <taxon>Bacteria</taxon>
        <taxon>Pseudomonadati</taxon>
        <taxon>Pseudomonadota</taxon>
        <taxon>Betaproteobacteria</taxon>
        <taxon>Burkholderiales</taxon>
        <taxon>Oxalobacteraceae</taxon>
        <taxon>Telluria group</taxon>
        <taxon>Pseudoduganella</taxon>
    </lineage>
</organism>
<evidence type="ECO:0000256" key="1">
    <source>
        <dbReference type="ARBA" id="ARBA00001917"/>
    </source>
</evidence>
<evidence type="ECO:0000313" key="10">
    <source>
        <dbReference type="Proteomes" id="UP000240505"/>
    </source>
</evidence>
<keyword evidence="6" id="KW-0560">Oxidoreductase</keyword>
<dbReference type="InterPro" id="IPR029479">
    <property type="entry name" value="Nitroreductase"/>
</dbReference>
<name>A0A2R4CB21_9BURK</name>
<keyword evidence="7" id="KW-0520">NAD</keyword>
<dbReference type="AlphaFoldDB" id="A0A2R4CB21"/>
<dbReference type="GO" id="GO:0046256">
    <property type="term" value="P:2,4,6-trinitrotoluene catabolic process"/>
    <property type="evidence" value="ECO:0007669"/>
    <property type="project" value="TreeGrafter"/>
</dbReference>
<evidence type="ECO:0000256" key="3">
    <source>
        <dbReference type="ARBA" id="ARBA00022630"/>
    </source>
</evidence>